<feature type="transmembrane region" description="Helical" evidence="1">
    <location>
        <begin position="7"/>
        <end position="30"/>
    </location>
</feature>
<keyword evidence="4" id="KW-1185">Reference proteome</keyword>
<feature type="transmembrane region" description="Helical" evidence="1">
    <location>
        <begin position="201"/>
        <end position="220"/>
    </location>
</feature>
<feature type="transmembrane region" description="Helical" evidence="1">
    <location>
        <begin position="82"/>
        <end position="102"/>
    </location>
</feature>
<sequence>MKNHYFIGVVAGLLSGLTWALNTTLIGVSIHSDILADPALGHKVPFLSNFLNDIFVTLWILLAVIFTRKLGVAFRTLFSRRGGLLVISGILGGPLGMLFFVLGVKYAGVGYTSVISSIYPVIGAVLSAFLLKEKLSGKNYLGVVVIVISVSYLSYQTLSHPADHLTLGVMYAFCAALGWAVQAVFLAWCMRDSDVPSHVALLINVSSALLIDLTVLLPAVDAMHLIEPVMVSQSGQIAFGAATIGAISTWMYYVSIRRIGATKAMGLDITYGVWAEIIQVVITPQKAAAKLVVTTAVIAFGVILTITHDKLRNWFGHEDPP</sequence>
<feature type="transmembrane region" description="Helical" evidence="1">
    <location>
        <begin position="140"/>
        <end position="158"/>
    </location>
</feature>
<dbReference type="PANTHER" id="PTHR22911:SF137">
    <property type="entry name" value="SOLUTE CARRIER FAMILY 35 MEMBER G2-RELATED"/>
    <property type="match status" value="1"/>
</dbReference>
<comment type="caution">
    <text evidence="3">The sequence shown here is derived from an EMBL/GenBank/DDBJ whole genome shotgun (WGS) entry which is preliminary data.</text>
</comment>
<organism evidence="3 4">
    <name type="scientific">Vibrio agarilyticus</name>
    <dbReference type="NCBI Taxonomy" id="2726741"/>
    <lineage>
        <taxon>Bacteria</taxon>
        <taxon>Pseudomonadati</taxon>
        <taxon>Pseudomonadota</taxon>
        <taxon>Gammaproteobacteria</taxon>
        <taxon>Vibrionales</taxon>
        <taxon>Vibrionaceae</taxon>
        <taxon>Vibrio</taxon>
    </lineage>
</organism>
<reference evidence="3 4" key="1">
    <citation type="submission" date="2020-04" db="EMBL/GenBank/DDBJ databases">
        <title>Vibrio sp. SM6, a novel species isolated from seawater.</title>
        <authorList>
            <person name="Wang X."/>
        </authorList>
    </citation>
    <scope>NUCLEOTIDE SEQUENCE [LARGE SCALE GENOMIC DNA]</scope>
    <source>
        <strain evidence="3 4">SM6</strain>
    </source>
</reference>
<feature type="transmembrane region" description="Helical" evidence="1">
    <location>
        <begin position="235"/>
        <end position="253"/>
    </location>
</feature>
<keyword evidence="1" id="KW-0812">Transmembrane</keyword>
<dbReference type="Pfam" id="PF00892">
    <property type="entry name" value="EamA"/>
    <property type="match status" value="1"/>
</dbReference>
<keyword evidence="1" id="KW-0472">Membrane</keyword>
<dbReference type="InterPro" id="IPR000620">
    <property type="entry name" value="EamA_dom"/>
</dbReference>
<dbReference type="RefSeq" id="WP_168834958.1">
    <property type="nucleotide sequence ID" value="NZ_JABAIK010000002.1"/>
</dbReference>
<dbReference type="Proteomes" id="UP000535589">
    <property type="component" value="Unassembled WGS sequence"/>
</dbReference>
<feature type="domain" description="EamA" evidence="2">
    <location>
        <begin position="7"/>
        <end position="154"/>
    </location>
</feature>
<dbReference type="Gene3D" id="1.10.3730.20">
    <property type="match status" value="1"/>
</dbReference>
<dbReference type="AlphaFoldDB" id="A0A7X8YFS4"/>
<feature type="transmembrane region" description="Helical" evidence="1">
    <location>
        <begin position="108"/>
        <end position="131"/>
    </location>
</feature>
<name>A0A7X8YFS4_9VIBR</name>
<evidence type="ECO:0000313" key="3">
    <source>
        <dbReference type="EMBL" id="NLS11860.1"/>
    </source>
</evidence>
<proteinExistence type="predicted"/>
<dbReference type="SUPFAM" id="SSF103481">
    <property type="entry name" value="Multidrug resistance efflux transporter EmrE"/>
    <property type="match status" value="1"/>
</dbReference>
<dbReference type="EMBL" id="JABAIK010000002">
    <property type="protein sequence ID" value="NLS11860.1"/>
    <property type="molecule type" value="Genomic_DNA"/>
</dbReference>
<feature type="transmembrane region" description="Helical" evidence="1">
    <location>
        <begin position="170"/>
        <end position="189"/>
    </location>
</feature>
<gene>
    <name evidence="3" type="ORF">HGP28_03010</name>
</gene>
<protein>
    <submittedName>
        <fullName evidence="3">DMT family transporter</fullName>
    </submittedName>
</protein>
<feature type="transmembrane region" description="Helical" evidence="1">
    <location>
        <begin position="50"/>
        <end position="70"/>
    </location>
</feature>
<dbReference type="GO" id="GO:0016020">
    <property type="term" value="C:membrane"/>
    <property type="evidence" value="ECO:0007669"/>
    <property type="project" value="InterPro"/>
</dbReference>
<evidence type="ECO:0000313" key="4">
    <source>
        <dbReference type="Proteomes" id="UP000535589"/>
    </source>
</evidence>
<feature type="transmembrane region" description="Helical" evidence="1">
    <location>
        <begin position="288"/>
        <end position="307"/>
    </location>
</feature>
<keyword evidence="1" id="KW-1133">Transmembrane helix</keyword>
<evidence type="ECO:0000259" key="2">
    <source>
        <dbReference type="Pfam" id="PF00892"/>
    </source>
</evidence>
<evidence type="ECO:0000256" key="1">
    <source>
        <dbReference type="SAM" id="Phobius"/>
    </source>
</evidence>
<accession>A0A7X8YFS4</accession>
<dbReference type="InterPro" id="IPR037185">
    <property type="entry name" value="EmrE-like"/>
</dbReference>
<dbReference type="PANTHER" id="PTHR22911">
    <property type="entry name" value="ACYL-MALONYL CONDENSING ENZYME-RELATED"/>
    <property type="match status" value="1"/>
</dbReference>